<dbReference type="Pfam" id="PF20431">
    <property type="entry name" value="E_motif"/>
    <property type="match status" value="1"/>
</dbReference>
<evidence type="ECO:0000313" key="5">
    <source>
        <dbReference type="EMBL" id="PKU83581.1"/>
    </source>
</evidence>
<dbReference type="Pfam" id="PF01535">
    <property type="entry name" value="PPR"/>
    <property type="match status" value="2"/>
</dbReference>
<keyword evidence="6" id="KW-1185">Reference proteome</keyword>
<dbReference type="Proteomes" id="UP000233837">
    <property type="component" value="Unassembled WGS sequence"/>
</dbReference>
<dbReference type="FunFam" id="1.25.40.10:FF:000366">
    <property type="entry name" value="Pentatricopeptide (PPR) repeat-containing protein"/>
    <property type="match status" value="1"/>
</dbReference>
<feature type="repeat" description="PPR" evidence="2">
    <location>
        <begin position="98"/>
        <end position="132"/>
    </location>
</feature>
<dbReference type="GO" id="GO:0009451">
    <property type="term" value="P:RNA modification"/>
    <property type="evidence" value="ECO:0007669"/>
    <property type="project" value="InterPro"/>
</dbReference>
<dbReference type="PANTHER" id="PTHR47926">
    <property type="entry name" value="PENTATRICOPEPTIDE REPEAT-CONTAINING PROTEIN"/>
    <property type="match status" value="1"/>
</dbReference>
<dbReference type="FunFam" id="1.25.40.10:FF:000031">
    <property type="entry name" value="Pentatricopeptide repeat-containing protein mitochondrial"/>
    <property type="match status" value="1"/>
</dbReference>
<organism evidence="5 6">
    <name type="scientific">Dendrobium catenatum</name>
    <dbReference type="NCBI Taxonomy" id="906689"/>
    <lineage>
        <taxon>Eukaryota</taxon>
        <taxon>Viridiplantae</taxon>
        <taxon>Streptophyta</taxon>
        <taxon>Embryophyta</taxon>
        <taxon>Tracheophyta</taxon>
        <taxon>Spermatophyta</taxon>
        <taxon>Magnoliopsida</taxon>
        <taxon>Liliopsida</taxon>
        <taxon>Asparagales</taxon>
        <taxon>Orchidaceae</taxon>
        <taxon>Epidendroideae</taxon>
        <taxon>Malaxideae</taxon>
        <taxon>Dendrobiinae</taxon>
        <taxon>Dendrobium</taxon>
    </lineage>
</organism>
<reference evidence="5 6" key="1">
    <citation type="journal article" date="2016" name="Sci. Rep.">
        <title>The Dendrobium catenatum Lindl. genome sequence provides insights into polysaccharide synthase, floral development and adaptive evolution.</title>
        <authorList>
            <person name="Zhang G.Q."/>
            <person name="Xu Q."/>
            <person name="Bian C."/>
            <person name="Tsai W.C."/>
            <person name="Yeh C.M."/>
            <person name="Liu K.W."/>
            <person name="Yoshida K."/>
            <person name="Zhang L.S."/>
            <person name="Chang S.B."/>
            <person name="Chen F."/>
            <person name="Shi Y."/>
            <person name="Su Y.Y."/>
            <person name="Zhang Y.Q."/>
            <person name="Chen L.J."/>
            <person name="Yin Y."/>
            <person name="Lin M."/>
            <person name="Huang H."/>
            <person name="Deng H."/>
            <person name="Wang Z.W."/>
            <person name="Zhu S.L."/>
            <person name="Zhao X."/>
            <person name="Deng C."/>
            <person name="Niu S.C."/>
            <person name="Huang J."/>
            <person name="Wang M."/>
            <person name="Liu G.H."/>
            <person name="Yang H.J."/>
            <person name="Xiao X.J."/>
            <person name="Hsiao Y.Y."/>
            <person name="Wu W.L."/>
            <person name="Chen Y.Y."/>
            <person name="Mitsuda N."/>
            <person name="Ohme-Takagi M."/>
            <person name="Luo Y.B."/>
            <person name="Van de Peer Y."/>
            <person name="Liu Z.J."/>
        </authorList>
    </citation>
    <scope>NUCLEOTIDE SEQUENCE [LARGE SCALE GENOMIC DNA]</scope>
    <source>
        <tissue evidence="5">The whole plant</tissue>
    </source>
</reference>
<feature type="repeat" description="PPR" evidence="2">
    <location>
        <begin position="133"/>
        <end position="167"/>
    </location>
</feature>
<evidence type="ECO:0000259" key="4">
    <source>
        <dbReference type="Pfam" id="PF14432"/>
    </source>
</evidence>
<dbReference type="InterPro" id="IPR002885">
    <property type="entry name" value="PPR_rpt"/>
</dbReference>
<dbReference type="FunFam" id="1.25.40.10:FF:000344">
    <property type="entry name" value="Pentatricopeptide repeat-containing protein"/>
    <property type="match status" value="1"/>
</dbReference>
<feature type="repeat" description="PPR" evidence="2">
    <location>
        <begin position="300"/>
        <end position="334"/>
    </location>
</feature>
<name>A0A2I0X6S0_9ASPA</name>
<evidence type="ECO:0000313" key="6">
    <source>
        <dbReference type="Proteomes" id="UP000233837"/>
    </source>
</evidence>
<keyword evidence="1" id="KW-0677">Repeat</keyword>
<dbReference type="NCBIfam" id="TIGR00756">
    <property type="entry name" value="PPR"/>
    <property type="match status" value="4"/>
</dbReference>
<feature type="region of interest" description="Disordered" evidence="3">
    <location>
        <begin position="1"/>
        <end position="28"/>
    </location>
</feature>
<dbReference type="InterPro" id="IPR046960">
    <property type="entry name" value="PPR_At4g14850-like_plant"/>
</dbReference>
<dbReference type="GO" id="GO:0003723">
    <property type="term" value="F:RNA binding"/>
    <property type="evidence" value="ECO:0007669"/>
    <property type="project" value="InterPro"/>
</dbReference>
<sequence length="607" mass="68784">MNGIRAQNFPKIPSFSIPLPKPHQSPSKSIGETLTSLLSQLDQCSSSPSSLPQFHAKVFKSRFSNNPFLLTRLAHTYLFFKNLAFANKILFNFPKKAPLFLWNETIKAFSRNGLFRESIDLYCLMFSRGVRPNEFTFTFVLPACAGLRSIDEGRRVHEEIERMGMESNLFVATAIIDMYGKCRHIGSAREVFGRMPQRGTAAFNSMIAGYVLCGKYKEALITFEQMQKSDVKYDAVTMVSVLQACSSVGALQRGRWIHENLIKKCLEINVHLGAALINMYARSGSIQESRIVFNGMHKRDLICWTAIICGYGMHGLAKDAEMLFNQMVESGIEPDCITFVGILSGFSHKGMVNEGQKYFKKMTEEYCIVPTLEHCSCMVDLLGRAGRLEEAERFIKKMHIKPDAGIWGGLLNACKIYSNVGMAERLVEEILKLDPSNAGWYVLMSNIYAAAKHWNGVAKMRRLMRERKVSKLPGWSSIEIAGGIHYFAAFDKCHPKIEQICKFLKDFEERMRAEGYVVETDCVLVNLNDQEKEEMLCGHSERLAIGFGILSSKEGEVLRVMKNLRVCVDCHTATKFISKIAKRKIIVRDTKRFHHFEDGVCSCGDYW</sequence>
<dbReference type="OrthoDB" id="185373at2759"/>
<dbReference type="GO" id="GO:0008270">
    <property type="term" value="F:zinc ion binding"/>
    <property type="evidence" value="ECO:0007669"/>
    <property type="project" value="InterPro"/>
</dbReference>
<gene>
    <name evidence="5" type="primary">CRR2</name>
    <name evidence="5" type="ORF">MA16_Dca008268</name>
</gene>
<dbReference type="Pfam" id="PF14432">
    <property type="entry name" value="DYW_deaminase"/>
    <property type="match status" value="1"/>
</dbReference>
<evidence type="ECO:0000256" key="2">
    <source>
        <dbReference type="PROSITE-ProRule" id="PRU00708"/>
    </source>
</evidence>
<dbReference type="PANTHER" id="PTHR47926:SF537">
    <property type="entry name" value="PENTACOTRIPEPTIDE-REPEAT REGION OF PRORP DOMAIN-CONTAINING PROTEIN"/>
    <property type="match status" value="1"/>
</dbReference>
<dbReference type="PROSITE" id="PS51375">
    <property type="entry name" value="PPR"/>
    <property type="match status" value="4"/>
</dbReference>
<protein>
    <submittedName>
        <fullName evidence="5">Pentatricopeptide repeat-containing protein</fullName>
    </submittedName>
</protein>
<feature type="repeat" description="PPR" evidence="2">
    <location>
        <begin position="199"/>
        <end position="233"/>
    </location>
</feature>
<dbReference type="InterPro" id="IPR011990">
    <property type="entry name" value="TPR-like_helical_dom_sf"/>
</dbReference>
<evidence type="ECO:0000256" key="3">
    <source>
        <dbReference type="SAM" id="MobiDB-lite"/>
    </source>
</evidence>
<accession>A0A2I0X6S0</accession>
<dbReference type="EMBL" id="KZ502094">
    <property type="protein sequence ID" value="PKU83581.1"/>
    <property type="molecule type" value="Genomic_DNA"/>
</dbReference>
<dbReference type="SUPFAM" id="SSF48452">
    <property type="entry name" value="TPR-like"/>
    <property type="match status" value="1"/>
</dbReference>
<reference evidence="5 6" key="2">
    <citation type="journal article" date="2017" name="Nature">
        <title>The Apostasia genome and the evolution of orchids.</title>
        <authorList>
            <person name="Zhang G.Q."/>
            <person name="Liu K.W."/>
            <person name="Li Z."/>
            <person name="Lohaus R."/>
            <person name="Hsiao Y.Y."/>
            <person name="Niu S.C."/>
            <person name="Wang J.Y."/>
            <person name="Lin Y.C."/>
            <person name="Xu Q."/>
            <person name="Chen L.J."/>
            <person name="Yoshida K."/>
            <person name="Fujiwara S."/>
            <person name="Wang Z.W."/>
            <person name="Zhang Y.Q."/>
            <person name="Mitsuda N."/>
            <person name="Wang M."/>
            <person name="Liu G.H."/>
            <person name="Pecoraro L."/>
            <person name="Huang H.X."/>
            <person name="Xiao X.J."/>
            <person name="Lin M."/>
            <person name="Wu X.Y."/>
            <person name="Wu W.L."/>
            <person name="Chen Y.Y."/>
            <person name="Chang S.B."/>
            <person name="Sakamoto S."/>
            <person name="Ohme-Takagi M."/>
            <person name="Yagi M."/>
            <person name="Zeng S.J."/>
            <person name="Shen C.Y."/>
            <person name="Yeh C.M."/>
            <person name="Luo Y.B."/>
            <person name="Tsai W.C."/>
            <person name="Van de Peer Y."/>
            <person name="Liu Z.J."/>
        </authorList>
    </citation>
    <scope>NUCLEOTIDE SEQUENCE [LARGE SCALE GENOMIC DNA]</scope>
    <source>
        <tissue evidence="5">The whole plant</tissue>
    </source>
</reference>
<dbReference type="Gene3D" id="1.25.40.10">
    <property type="entry name" value="Tetratricopeptide repeat domain"/>
    <property type="match status" value="3"/>
</dbReference>
<dbReference type="AlphaFoldDB" id="A0A2I0X6S0"/>
<evidence type="ECO:0000256" key="1">
    <source>
        <dbReference type="ARBA" id="ARBA00022737"/>
    </source>
</evidence>
<dbReference type="Pfam" id="PF13041">
    <property type="entry name" value="PPR_2"/>
    <property type="match status" value="3"/>
</dbReference>
<feature type="domain" description="DYW" evidence="4">
    <location>
        <begin position="515"/>
        <end position="607"/>
    </location>
</feature>
<dbReference type="InterPro" id="IPR046848">
    <property type="entry name" value="E_motif"/>
</dbReference>
<dbReference type="InterPro" id="IPR032867">
    <property type="entry name" value="DYW_dom"/>
</dbReference>
<proteinExistence type="predicted"/>